<evidence type="ECO:0000313" key="8">
    <source>
        <dbReference type="Proteomes" id="UP001498398"/>
    </source>
</evidence>
<dbReference type="Pfam" id="PF00153">
    <property type="entry name" value="Mito_carr"/>
    <property type="match status" value="1"/>
</dbReference>
<protein>
    <submittedName>
        <fullName evidence="7">Uncharacterized protein</fullName>
    </submittedName>
</protein>
<sequence length="170" mass="19962">MALHYGLSEFLRWLDLSGISALKKEQRQKWKDGEATPGKRMDTLHLYAASILLDTLWQVPFEVVFIRLSLQYYRDQAAQLNPENNFSGQWRLRRYSAYAKVIGIRPESDPYTSLYDCVAKMIREEGWRVFYRGYWLTVLSRFSWMLFTMSFRLFKRQTESASDGGAATTS</sequence>
<proteinExistence type="inferred from homology"/>
<comment type="subcellular location">
    <subcellularLocation>
        <location evidence="1">Membrane</location>
        <topology evidence="1">Multi-pass membrane protein</topology>
    </subcellularLocation>
</comment>
<evidence type="ECO:0000313" key="7">
    <source>
        <dbReference type="EMBL" id="KAK7461967.1"/>
    </source>
</evidence>
<comment type="caution">
    <text evidence="7">The sequence shown here is derived from an EMBL/GenBank/DDBJ whole genome shotgun (WGS) entry which is preliminary data.</text>
</comment>
<dbReference type="SUPFAM" id="SSF103506">
    <property type="entry name" value="Mitochondrial carrier"/>
    <property type="match status" value="1"/>
</dbReference>
<evidence type="ECO:0000256" key="5">
    <source>
        <dbReference type="PROSITE-ProRule" id="PRU00282"/>
    </source>
</evidence>
<dbReference type="EMBL" id="JBANRG010000012">
    <property type="protein sequence ID" value="KAK7461967.1"/>
    <property type="molecule type" value="Genomic_DNA"/>
</dbReference>
<keyword evidence="8" id="KW-1185">Reference proteome</keyword>
<feature type="repeat" description="Solcar" evidence="5">
    <location>
        <begin position="41"/>
        <end position="158"/>
    </location>
</feature>
<keyword evidence="3" id="KW-1133">Transmembrane helix</keyword>
<evidence type="ECO:0000256" key="1">
    <source>
        <dbReference type="ARBA" id="ARBA00004141"/>
    </source>
</evidence>
<evidence type="ECO:0000256" key="2">
    <source>
        <dbReference type="ARBA" id="ARBA00022692"/>
    </source>
</evidence>
<evidence type="ECO:0000256" key="3">
    <source>
        <dbReference type="ARBA" id="ARBA00022989"/>
    </source>
</evidence>
<dbReference type="InterPro" id="IPR023395">
    <property type="entry name" value="MCP_dom_sf"/>
</dbReference>
<organism evidence="7 8">
    <name type="scientific">Marasmiellus scandens</name>
    <dbReference type="NCBI Taxonomy" id="2682957"/>
    <lineage>
        <taxon>Eukaryota</taxon>
        <taxon>Fungi</taxon>
        <taxon>Dikarya</taxon>
        <taxon>Basidiomycota</taxon>
        <taxon>Agaricomycotina</taxon>
        <taxon>Agaricomycetes</taxon>
        <taxon>Agaricomycetidae</taxon>
        <taxon>Agaricales</taxon>
        <taxon>Marasmiineae</taxon>
        <taxon>Omphalotaceae</taxon>
        <taxon>Marasmiellus</taxon>
    </lineage>
</organism>
<keyword evidence="2 5" id="KW-0812">Transmembrane</keyword>
<comment type="similarity">
    <text evidence="6">Belongs to the mitochondrial carrier (TC 2.A.29) family.</text>
</comment>
<accession>A0ABR1JIP8</accession>
<reference evidence="7 8" key="1">
    <citation type="submission" date="2024-01" db="EMBL/GenBank/DDBJ databases">
        <title>A draft genome for the cacao thread blight pathogen Marasmiellus scandens.</title>
        <authorList>
            <person name="Baruah I.K."/>
            <person name="Leung J."/>
            <person name="Bukari Y."/>
            <person name="Amoako-Attah I."/>
            <person name="Meinhardt L.W."/>
            <person name="Bailey B.A."/>
            <person name="Cohen S.P."/>
        </authorList>
    </citation>
    <scope>NUCLEOTIDE SEQUENCE [LARGE SCALE GENOMIC DNA]</scope>
    <source>
        <strain evidence="7 8">GH-19</strain>
    </source>
</reference>
<dbReference type="PROSITE" id="PS50920">
    <property type="entry name" value="SOLCAR"/>
    <property type="match status" value="1"/>
</dbReference>
<keyword evidence="4 5" id="KW-0472">Membrane</keyword>
<dbReference type="InterPro" id="IPR018108">
    <property type="entry name" value="MCP_transmembrane"/>
</dbReference>
<keyword evidence="6" id="KW-0813">Transport</keyword>
<dbReference type="Gene3D" id="1.50.40.10">
    <property type="entry name" value="Mitochondrial carrier domain"/>
    <property type="match status" value="1"/>
</dbReference>
<evidence type="ECO:0000256" key="6">
    <source>
        <dbReference type="RuleBase" id="RU000488"/>
    </source>
</evidence>
<dbReference type="Proteomes" id="UP001498398">
    <property type="component" value="Unassembled WGS sequence"/>
</dbReference>
<gene>
    <name evidence="7" type="ORF">VKT23_008399</name>
</gene>
<name>A0ABR1JIP8_9AGAR</name>
<evidence type="ECO:0000256" key="4">
    <source>
        <dbReference type="ARBA" id="ARBA00023136"/>
    </source>
</evidence>